<dbReference type="InterPro" id="IPR008965">
    <property type="entry name" value="CBM2/CBM3_carb-bd_dom_sf"/>
</dbReference>
<feature type="compositionally biased region" description="Polar residues" evidence="2">
    <location>
        <begin position="236"/>
        <end position="254"/>
    </location>
</feature>
<keyword evidence="1" id="KW-0732">Signal</keyword>
<dbReference type="SMART" id="SM00637">
    <property type="entry name" value="CBD_II"/>
    <property type="match status" value="1"/>
</dbReference>
<dbReference type="PANTHER" id="PTHR34823:SF1">
    <property type="entry name" value="CHITIN-BINDING TYPE-4 DOMAIN-CONTAINING PROTEIN"/>
    <property type="match status" value="1"/>
</dbReference>
<dbReference type="Gene3D" id="2.60.40.290">
    <property type="match status" value="1"/>
</dbReference>
<sequence>MPSQLPSQSVGRHRSAGRLVLIALAALITAMAGTLTLGNPAQAHGNIVDPASRAYQCWSTWGGNHMDPSMQQQDPMCWQAWQANTNTMWNWMSALRDGLGGNFQGSTPDGKLCSNNISSNDSLNKPGAWKTTSIGNNFTMHLYDQASHGADFFRVYVSKNGYDPTTKALGWGDLDFITQTGRYAPATDITFNVSTSGYTGRHIVFTIWQASHADQAYMWCSDVMFGGGNTPITTRAPVTSAPVTTRTPVTSAPVTTRAPVTSGGPVTGGCSATYTKGSEWNSGFSATVNVTAGNAAINGWTVRWTWPNGQTITQAWSATVTSSGSAVTATNVSYNGRLGAGQSTSFGFNGTWSGTNSAPTLTCTAS</sequence>
<organism evidence="4 5">
    <name type="scientific">Luedemannella helvata</name>
    <dbReference type="NCBI Taxonomy" id="349315"/>
    <lineage>
        <taxon>Bacteria</taxon>
        <taxon>Bacillati</taxon>
        <taxon>Actinomycetota</taxon>
        <taxon>Actinomycetes</taxon>
        <taxon>Micromonosporales</taxon>
        <taxon>Micromonosporaceae</taxon>
        <taxon>Luedemannella</taxon>
    </lineage>
</organism>
<dbReference type="Gene3D" id="2.70.50.50">
    <property type="entry name" value="chitin-binding protein cbp21"/>
    <property type="match status" value="1"/>
</dbReference>
<dbReference type="RefSeq" id="WP_344076420.1">
    <property type="nucleotide sequence ID" value="NZ_BAAALS010000002.1"/>
</dbReference>
<dbReference type="InterPro" id="IPR001919">
    <property type="entry name" value="CBD2"/>
</dbReference>
<dbReference type="InterPro" id="IPR051024">
    <property type="entry name" value="GlcNAc_Chitin_IntDeg"/>
</dbReference>
<feature type="region of interest" description="Disordered" evidence="2">
    <location>
        <begin position="236"/>
        <end position="262"/>
    </location>
</feature>
<reference evidence="5" key="1">
    <citation type="journal article" date="2019" name="Int. J. Syst. Evol. Microbiol.">
        <title>The Global Catalogue of Microorganisms (GCM) 10K type strain sequencing project: providing services to taxonomists for standard genome sequencing and annotation.</title>
        <authorList>
            <consortium name="The Broad Institute Genomics Platform"/>
            <consortium name="The Broad Institute Genome Sequencing Center for Infectious Disease"/>
            <person name="Wu L."/>
            <person name="Ma J."/>
        </authorList>
    </citation>
    <scope>NUCLEOTIDE SEQUENCE [LARGE SCALE GENOMIC DNA]</scope>
    <source>
        <strain evidence="5">JCM 13249</strain>
    </source>
</reference>
<keyword evidence="5" id="KW-1185">Reference proteome</keyword>
<evidence type="ECO:0000259" key="3">
    <source>
        <dbReference type="PROSITE" id="PS51173"/>
    </source>
</evidence>
<dbReference type="InterPro" id="IPR014756">
    <property type="entry name" value="Ig_E-set"/>
</dbReference>
<dbReference type="CDD" id="cd21177">
    <property type="entry name" value="LPMO_AA10"/>
    <property type="match status" value="1"/>
</dbReference>
<proteinExistence type="predicted"/>
<comment type="caution">
    <text evidence="4">The sequence shown here is derived from an EMBL/GenBank/DDBJ whole genome shotgun (WGS) entry which is preliminary data.</text>
</comment>
<evidence type="ECO:0000313" key="4">
    <source>
        <dbReference type="EMBL" id="GAA1737855.1"/>
    </source>
</evidence>
<protein>
    <recommendedName>
        <fullName evidence="3">CBM2 domain-containing protein</fullName>
    </recommendedName>
</protein>
<dbReference type="EMBL" id="BAAALS010000002">
    <property type="protein sequence ID" value="GAA1737855.1"/>
    <property type="molecule type" value="Genomic_DNA"/>
</dbReference>
<accession>A0ABP4VVE9</accession>
<dbReference type="Proteomes" id="UP001500655">
    <property type="component" value="Unassembled WGS sequence"/>
</dbReference>
<dbReference type="InterPro" id="IPR004302">
    <property type="entry name" value="Cellulose/chitin-bd_N"/>
</dbReference>
<dbReference type="InterPro" id="IPR012291">
    <property type="entry name" value="CBM2_carb-bd_dom_sf"/>
</dbReference>
<name>A0ABP4VVE9_9ACTN</name>
<feature type="domain" description="CBM2" evidence="3">
    <location>
        <begin position="263"/>
        <end position="366"/>
    </location>
</feature>
<evidence type="ECO:0000256" key="2">
    <source>
        <dbReference type="SAM" id="MobiDB-lite"/>
    </source>
</evidence>
<evidence type="ECO:0000313" key="5">
    <source>
        <dbReference type="Proteomes" id="UP001500655"/>
    </source>
</evidence>
<evidence type="ECO:0000256" key="1">
    <source>
        <dbReference type="ARBA" id="ARBA00022729"/>
    </source>
</evidence>
<dbReference type="Pfam" id="PF03067">
    <property type="entry name" value="LPMO_10"/>
    <property type="match status" value="1"/>
</dbReference>
<dbReference type="PANTHER" id="PTHR34823">
    <property type="entry name" value="GLCNAC-BINDING PROTEIN A"/>
    <property type="match status" value="1"/>
</dbReference>
<dbReference type="SUPFAM" id="SSF49384">
    <property type="entry name" value="Carbohydrate-binding domain"/>
    <property type="match status" value="1"/>
</dbReference>
<dbReference type="Pfam" id="PF00553">
    <property type="entry name" value="CBM_2"/>
    <property type="match status" value="1"/>
</dbReference>
<dbReference type="PROSITE" id="PS51173">
    <property type="entry name" value="CBM2"/>
    <property type="match status" value="1"/>
</dbReference>
<dbReference type="SUPFAM" id="SSF81296">
    <property type="entry name" value="E set domains"/>
    <property type="match status" value="1"/>
</dbReference>
<gene>
    <name evidence="4" type="ORF">GCM10009681_05660</name>
</gene>